<dbReference type="STRING" id="4540.A0A3L6RK36"/>
<dbReference type="AlphaFoldDB" id="A0A3L6RK36"/>
<accession>A0A3L6RK36</accession>
<keyword evidence="4" id="KW-1185">Reference proteome</keyword>
<protein>
    <submittedName>
        <fullName evidence="3">BTB/POZ and MATH domain-containing protein 3-like</fullName>
    </submittedName>
</protein>
<dbReference type="PANTHER" id="PTHR26379">
    <property type="entry name" value="BTB/POZ AND MATH DOMAIN-CONTAINING PROTEIN 1"/>
    <property type="match status" value="1"/>
</dbReference>
<comment type="pathway">
    <text evidence="1">Protein modification; protein ubiquitination.</text>
</comment>
<evidence type="ECO:0000313" key="3">
    <source>
        <dbReference type="EMBL" id="RLN04899.1"/>
    </source>
</evidence>
<comment type="caution">
    <text evidence="3">The sequence shown here is derived from an EMBL/GenBank/DDBJ whole genome shotgun (WGS) entry which is preliminary data.</text>
</comment>
<dbReference type="OrthoDB" id="693342at2759"/>
<proteinExistence type="predicted"/>
<dbReference type="GO" id="GO:0016567">
    <property type="term" value="P:protein ubiquitination"/>
    <property type="evidence" value="ECO:0007669"/>
    <property type="project" value="InterPro"/>
</dbReference>
<dbReference type="Pfam" id="PF00651">
    <property type="entry name" value="BTB"/>
    <property type="match status" value="1"/>
</dbReference>
<sequence>MSRSRSEERLSKPTRFVLAMRSPVFEAELYGPVGEDNRQNISIEDMEPDIFKALLQFVYTDSLLAMDDLDRDEKE</sequence>
<name>A0A3L6RK36_PANMI</name>
<reference evidence="4" key="1">
    <citation type="journal article" date="2019" name="Nat. Commun.">
        <title>The genome of broomcorn millet.</title>
        <authorList>
            <person name="Zou C."/>
            <person name="Miki D."/>
            <person name="Li D."/>
            <person name="Tang Q."/>
            <person name="Xiao L."/>
            <person name="Rajput S."/>
            <person name="Deng P."/>
            <person name="Jia W."/>
            <person name="Huang R."/>
            <person name="Zhang M."/>
            <person name="Sun Y."/>
            <person name="Hu J."/>
            <person name="Fu X."/>
            <person name="Schnable P.S."/>
            <person name="Li F."/>
            <person name="Zhang H."/>
            <person name="Feng B."/>
            <person name="Zhu X."/>
            <person name="Liu R."/>
            <person name="Schnable J.C."/>
            <person name="Zhu J.-K."/>
            <person name="Zhang H."/>
        </authorList>
    </citation>
    <scope>NUCLEOTIDE SEQUENCE [LARGE SCALE GENOMIC DNA]</scope>
</reference>
<evidence type="ECO:0000313" key="4">
    <source>
        <dbReference type="Proteomes" id="UP000275267"/>
    </source>
</evidence>
<organism evidence="3 4">
    <name type="scientific">Panicum miliaceum</name>
    <name type="common">Proso millet</name>
    <name type="synonym">Broomcorn millet</name>
    <dbReference type="NCBI Taxonomy" id="4540"/>
    <lineage>
        <taxon>Eukaryota</taxon>
        <taxon>Viridiplantae</taxon>
        <taxon>Streptophyta</taxon>
        <taxon>Embryophyta</taxon>
        <taxon>Tracheophyta</taxon>
        <taxon>Spermatophyta</taxon>
        <taxon>Magnoliopsida</taxon>
        <taxon>Liliopsida</taxon>
        <taxon>Poales</taxon>
        <taxon>Poaceae</taxon>
        <taxon>PACMAD clade</taxon>
        <taxon>Panicoideae</taxon>
        <taxon>Panicodae</taxon>
        <taxon>Paniceae</taxon>
        <taxon>Panicinae</taxon>
        <taxon>Panicum</taxon>
        <taxon>Panicum sect. Panicum</taxon>
    </lineage>
</organism>
<dbReference type="InterPro" id="IPR000210">
    <property type="entry name" value="BTB/POZ_dom"/>
</dbReference>
<dbReference type="InterPro" id="IPR045005">
    <property type="entry name" value="BPM1-6"/>
</dbReference>
<dbReference type="EMBL" id="PQIB02000008">
    <property type="protein sequence ID" value="RLN04899.1"/>
    <property type="molecule type" value="Genomic_DNA"/>
</dbReference>
<feature type="domain" description="BTB" evidence="2">
    <location>
        <begin position="15"/>
        <end position="67"/>
    </location>
</feature>
<dbReference type="Gene3D" id="3.30.710.10">
    <property type="entry name" value="Potassium Channel Kv1.1, Chain A"/>
    <property type="match status" value="1"/>
</dbReference>
<dbReference type="InterPro" id="IPR011333">
    <property type="entry name" value="SKP1/BTB/POZ_sf"/>
</dbReference>
<evidence type="ECO:0000256" key="1">
    <source>
        <dbReference type="ARBA" id="ARBA00004906"/>
    </source>
</evidence>
<dbReference type="Proteomes" id="UP000275267">
    <property type="component" value="Unassembled WGS sequence"/>
</dbReference>
<evidence type="ECO:0000259" key="2">
    <source>
        <dbReference type="PROSITE" id="PS50097"/>
    </source>
</evidence>
<dbReference type="PROSITE" id="PS50097">
    <property type="entry name" value="BTB"/>
    <property type="match status" value="1"/>
</dbReference>
<gene>
    <name evidence="3" type="ORF">C2845_PM13G06960</name>
</gene>
<dbReference type="SUPFAM" id="SSF54695">
    <property type="entry name" value="POZ domain"/>
    <property type="match status" value="1"/>
</dbReference>
<dbReference type="PANTHER" id="PTHR26379:SF187">
    <property type="entry name" value="OS07G0655300 PROTEIN"/>
    <property type="match status" value="1"/>
</dbReference>